<organism evidence="2 3">
    <name type="scientific">Armillaria borealis</name>
    <dbReference type="NCBI Taxonomy" id="47425"/>
    <lineage>
        <taxon>Eukaryota</taxon>
        <taxon>Fungi</taxon>
        <taxon>Dikarya</taxon>
        <taxon>Basidiomycota</taxon>
        <taxon>Agaricomycotina</taxon>
        <taxon>Agaricomycetes</taxon>
        <taxon>Agaricomycetidae</taxon>
        <taxon>Agaricales</taxon>
        <taxon>Marasmiineae</taxon>
        <taxon>Physalacriaceae</taxon>
        <taxon>Armillaria</taxon>
    </lineage>
</organism>
<dbReference type="AlphaFoldDB" id="A0AA39IX11"/>
<evidence type="ECO:0000313" key="2">
    <source>
        <dbReference type="EMBL" id="KAK0432038.1"/>
    </source>
</evidence>
<reference evidence="2" key="1">
    <citation type="submission" date="2023-06" db="EMBL/GenBank/DDBJ databases">
        <authorList>
            <consortium name="Lawrence Berkeley National Laboratory"/>
            <person name="Ahrendt S."/>
            <person name="Sahu N."/>
            <person name="Indic B."/>
            <person name="Wong-Bajracharya J."/>
            <person name="Merenyi Z."/>
            <person name="Ke H.-M."/>
            <person name="Monk M."/>
            <person name="Kocsube S."/>
            <person name="Drula E."/>
            <person name="Lipzen A."/>
            <person name="Balint B."/>
            <person name="Henrissat B."/>
            <person name="Andreopoulos B."/>
            <person name="Martin F.M."/>
            <person name="Harder C.B."/>
            <person name="Rigling D."/>
            <person name="Ford K.L."/>
            <person name="Foster G.D."/>
            <person name="Pangilinan J."/>
            <person name="Papanicolaou A."/>
            <person name="Barry K."/>
            <person name="LaButti K."/>
            <person name="Viragh M."/>
            <person name="Koriabine M."/>
            <person name="Yan M."/>
            <person name="Riley R."/>
            <person name="Champramary S."/>
            <person name="Plett K.L."/>
            <person name="Tsai I.J."/>
            <person name="Slot J."/>
            <person name="Sipos G."/>
            <person name="Plett J."/>
            <person name="Nagy L.G."/>
            <person name="Grigoriev I.V."/>
        </authorList>
    </citation>
    <scope>NUCLEOTIDE SEQUENCE</scope>
    <source>
        <strain evidence="2">FPL87.14</strain>
    </source>
</reference>
<accession>A0AA39IX11</accession>
<keyword evidence="1" id="KW-0472">Membrane</keyword>
<keyword evidence="3" id="KW-1185">Reference proteome</keyword>
<comment type="caution">
    <text evidence="2">The sequence shown here is derived from an EMBL/GenBank/DDBJ whole genome shotgun (WGS) entry which is preliminary data.</text>
</comment>
<dbReference type="EMBL" id="JAUEPT010000102">
    <property type="protein sequence ID" value="KAK0432038.1"/>
    <property type="molecule type" value="Genomic_DNA"/>
</dbReference>
<feature type="transmembrane region" description="Helical" evidence="1">
    <location>
        <begin position="77"/>
        <end position="96"/>
    </location>
</feature>
<proteinExistence type="predicted"/>
<keyword evidence="1" id="KW-1133">Transmembrane helix</keyword>
<sequence>MKLYFFYSDTQSVLGHETRLLTAPIRRWQYSRRINPRRSLFLSRLLLRYCASAHLCPSLIPIRIVAVGNFVFHIPTFVMYLFFLAANSAIQVYCFIKCSQVFRLKKFPRVSYSDSRRSNSCALQSSPKKRTPFAHQFVHLYCSLAVVGWEAYAVKSYQQ</sequence>
<evidence type="ECO:0000256" key="1">
    <source>
        <dbReference type="SAM" id="Phobius"/>
    </source>
</evidence>
<name>A0AA39IX11_9AGAR</name>
<dbReference type="Proteomes" id="UP001175226">
    <property type="component" value="Unassembled WGS sequence"/>
</dbReference>
<evidence type="ECO:0000313" key="3">
    <source>
        <dbReference type="Proteomes" id="UP001175226"/>
    </source>
</evidence>
<protein>
    <submittedName>
        <fullName evidence="2">Uncharacterized protein</fullName>
    </submittedName>
</protein>
<feature type="transmembrane region" description="Helical" evidence="1">
    <location>
        <begin position="46"/>
        <end position="71"/>
    </location>
</feature>
<keyword evidence="1" id="KW-0812">Transmembrane</keyword>
<gene>
    <name evidence="2" type="ORF">EV421DRAFT_1851231</name>
</gene>